<dbReference type="EMBL" id="ATMH01008001">
    <property type="protein sequence ID" value="EPY22958.1"/>
    <property type="molecule type" value="Genomic_DNA"/>
</dbReference>
<evidence type="ECO:0000313" key="6">
    <source>
        <dbReference type="Proteomes" id="UP000015354"/>
    </source>
</evidence>
<dbReference type="Pfam" id="PF00400">
    <property type="entry name" value="WD40"/>
    <property type="match status" value="2"/>
</dbReference>
<gene>
    <name evidence="5" type="ORF">STCU_08001</name>
</gene>
<dbReference type="PANTHER" id="PTHR19848">
    <property type="entry name" value="WD40 REPEAT PROTEIN"/>
    <property type="match status" value="1"/>
</dbReference>
<dbReference type="Gene3D" id="2.130.10.10">
    <property type="entry name" value="YVTN repeat-like/Quinoprotein amine dehydrogenase"/>
    <property type="match status" value="2"/>
</dbReference>
<protein>
    <submittedName>
        <fullName evidence="5">Uncharacterized protein</fullName>
    </submittedName>
</protein>
<feature type="repeat" description="WD" evidence="3">
    <location>
        <begin position="261"/>
        <end position="294"/>
    </location>
</feature>
<comment type="caution">
    <text evidence="5">The sequence shown here is derived from an EMBL/GenBank/DDBJ whole genome shotgun (WGS) entry which is preliminary data.</text>
</comment>
<sequence length="541" mass="57019">MDELQAEFFNENNNVTAPLTDDAGGGYRSSGGPAHVARPDVCGFYYNQSYSNVNYYTPHERLVPTTAAAEGAEDLNTRHRVFQSDTDEDNADGGAGGVATEEDVHQNSFTVTARGLAPGWRRGPSDPEGGMYDASDANLLCMDVLNTNNATASFSQASAYRAAARGAGGPLCVVGGADHGLKVFDLYRLQTVKTLYNKQYGHTEWVTAVKFLGDGRIVSGGMDSKICLWESAIAAGGRGRAAAGPSLSYVSGNAPARCTVLEGHTASISQLEVSATNSCLLSASYDRSLRLYHLPAAGVAGRGRESAVLAGAHNAAITHFSWNYNFVLSGDKKGALKVWDLLSEKPVRTLATRKGAVTALRGLAVPPAAGAGAADHCHSCFLGGYGDMTGALTVVDLRAGAGHVFQDTVHPGGALTDLHFLYASPAPQDMTSIPLVATCGADQKICILEPRRNFVPLFTFEEPRDFIYCMSPLSVFNAAHSRFEHLLFAGTGDGSLYVYDAVKGTCCYGLGANTAAVRCIAALPGLLATAGDDGKAMVYHY</sequence>
<dbReference type="InterPro" id="IPR036322">
    <property type="entry name" value="WD40_repeat_dom_sf"/>
</dbReference>
<dbReference type="SMART" id="SM00320">
    <property type="entry name" value="WD40"/>
    <property type="match status" value="6"/>
</dbReference>
<accession>S9U1Z7</accession>
<dbReference type="OrthoDB" id="496at2759"/>
<dbReference type="PANTHER" id="PTHR19848:SF7">
    <property type="entry name" value="F-BOX AND WD-40 DOMAIN PROTEIN 7"/>
    <property type="match status" value="1"/>
</dbReference>
<evidence type="ECO:0000256" key="1">
    <source>
        <dbReference type="ARBA" id="ARBA00022574"/>
    </source>
</evidence>
<keyword evidence="6" id="KW-1185">Reference proteome</keyword>
<evidence type="ECO:0000313" key="5">
    <source>
        <dbReference type="EMBL" id="EPY22958.1"/>
    </source>
</evidence>
<dbReference type="Proteomes" id="UP000015354">
    <property type="component" value="Unassembled WGS sequence"/>
</dbReference>
<feature type="repeat" description="WD" evidence="3">
    <location>
        <begin position="199"/>
        <end position="230"/>
    </location>
</feature>
<keyword evidence="1 3" id="KW-0853">WD repeat</keyword>
<dbReference type="PROSITE" id="PS50082">
    <property type="entry name" value="WD_REPEATS_2"/>
    <property type="match status" value="3"/>
</dbReference>
<dbReference type="SUPFAM" id="SSF50978">
    <property type="entry name" value="WD40 repeat-like"/>
    <property type="match status" value="1"/>
</dbReference>
<dbReference type="PROSITE" id="PS50294">
    <property type="entry name" value="WD_REPEATS_REGION"/>
    <property type="match status" value="1"/>
</dbReference>
<name>S9U1Z7_9TRYP</name>
<feature type="region of interest" description="Disordered" evidence="4">
    <location>
        <begin position="9"/>
        <end position="32"/>
    </location>
</feature>
<dbReference type="InterPro" id="IPR015943">
    <property type="entry name" value="WD40/YVTN_repeat-like_dom_sf"/>
</dbReference>
<dbReference type="InterPro" id="IPR001680">
    <property type="entry name" value="WD40_rpt"/>
</dbReference>
<evidence type="ECO:0000256" key="4">
    <source>
        <dbReference type="SAM" id="MobiDB-lite"/>
    </source>
</evidence>
<evidence type="ECO:0000256" key="3">
    <source>
        <dbReference type="PROSITE-ProRule" id="PRU00221"/>
    </source>
</evidence>
<dbReference type="AlphaFoldDB" id="S9U1Z7"/>
<evidence type="ECO:0000256" key="2">
    <source>
        <dbReference type="ARBA" id="ARBA00022737"/>
    </source>
</evidence>
<feature type="repeat" description="WD" evidence="3">
    <location>
        <begin position="310"/>
        <end position="349"/>
    </location>
</feature>
<reference evidence="5 6" key="1">
    <citation type="journal article" date="2013" name="PLoS ONE">
        <title>Predicting the Proteins of Angomonas deanei, Strigomonas culicis and Their Respective Endosymbionts Reveals New Aspects of the Trypanosomatidae Family.</title>
        <authorList>
            <person name="Motta M.C."/>
            <person name="Martins A.C."/>
            <person name="de Souza S.S."/>
            <person name="Catta-Preta C.M."/>
            <person name="Silva R."/>
            <person name="Klein C.C."/>
            <person name="de Almeida L.G."/>
            <person name="de Lima Cunha O."/>
            <person name="Ciapina L.P."/>
            <person name="Brocchi M."/>
            <person name="Colabardini A.C."/>
            <person name="de Araujo Lima B."/>
            <person name="Machado C.R."/>
            <person name="de Almeida Soares C.M."/>
            <person name="Probst C.M."/>
            <person name="de Menezes C.B."/>
            <person name="Thompson C.E."/>
            <person name="Bartholomeu D.C."/>
            <person name="Gradia D.F."/>
            <person name="Pavoni D.P."/>
            <person name="Grisard E.C."/>
            <person name="Fantinatti-Garboggini F."/>
            <person name="Marchini F.K."/>
            <person name="Rodrigues-Luiz G.F."/>
            <person name="Wagner G."/>
            <person name="Goldman G.H."/>
            <person name="Fietto J.L."/>
            <person name="Elias M.C."/>
            <person name="Goldman M.H."/>
            <person name="Sagot M.F."/>
            <person name="Pereira M."/>
            <person name="Stoco P.H."/>
            <person name="de Mendonca-Neto R.P."/>
            <person name="Teixeira S.M."/>
            <person name="Maciel T.E."/>
            <person name="de Oliveira Mendes T.A."/>
            <person name="Urmenyi T.P."/>
            <person name="de Souza W."/>
            <person name="Schenkman S."/>
            <person name="de Vasconcelos A.T."/>
        </authorList>
    </citation>
    <scope>NUCLEOTIDE SEQUENCE [LARGE SCALE GENOMIC DNA]</scope>
</reference>
<organism evidence="5 6">
    <name type="scientific">Strigomonas culicis</name>
    <dbReference type="NCBI Taxonomy" id="28005"/>
    <lineage>
        <taxon>Eukaryota</taxon>
        <taxon>Discoba</taxon>
        <taxon>Euglenozoa</taxon>
        <taxon>Kinetoplastea</taxon>
        <taxon>Metakinetoplastina</taxon>
        <taxon>Trypanosomatida</taxon>
        <taxon>Trypanosomatidae</taxon>
        <taxon>Strigomonadinae</taxon>
        <taxon>Strigomonas</taxon>
    </lineage>
</organism>
<keyword evidence="2" id="KW-0677">Repeat</keyword>
<proteinExistence type="predicted"/>